<evidence type="ECO:0000313" key="2">
    <source>
        <dbReference type="EMBL" id="GHI52398.1"/>
    </source>
</evidence>
<comment type="caution">
    <text evidence="2">The sequence shown here is derived from an EMBL/GenBank/DDBJ whole genome shotgun (WGS) entry which is preliminary data.</text>
</comment>
<keyword evidence="2" id="KW-0808">Transferase</keyword>
<sequence>MVYFTNSLDRMVPDALAGFARVHADLVVHDEAAGFFRARHPAPGRRVAIVSGGGSGHEPLHLGFLGAGMLDAVCPGQLMASPHNRQVFDASRAVSRGAGVLHLVKNYTGDRINFGIAAERLAHEGIDCARVLIDDDLASDSSESATGRRGTGAAVLVEKVLGAAADTGLGLRELADIGTELVSRCRSLAVASAAHRTPATGRSAFDLAEGDLEWGVGIHGERARRTESRPALDELVTRMTEELLAALDPAAGDSVIALVNGLGGVTRLELYGVARQLAARLDRCGPVLERVLVGDFVTALDMRGFSLTLMRADPETVKWFDAPAHTPSWPR</sequence>
<evidence type="ECO:0000313" key="3">
    <source>
        <dbReference type="Proteomes" id="UP000646738"/>
    </source>
</evidence>
<name>A0ABQ3R978_STRRR</name>
<evidence type="ECO:0000259" key="1">
    <source>
        <dbReference type="PROSITE" id="PS51481"/>
    </source>
</evidence>
<dbReference type="EMBL" id="BNEA01000007">
    <property type="protein sequence ID" value="GHI52398.1"/>
    <property type="molecule type" value="Genomic_DNA"/>
</dbReference>
<accession>A0ABQ3R978</accession>
<dbReference type="Pfam" id="PF02733">
    <property type="entry name" value="Dak1"/>
    <property type="match status" value="1"/>
</dbReference>
<proteinExistence type="predicted"/>
<dbReference type="InterPro" id="IPR004006">
    <property type="entry name" value="DhaK_dom"/>
</dbReference>
<dbReference type="PANTHER" id="PTHR28629">
    <property type="entry name" value="TRIOKINASE/FMN CYCLASE"/>
    <property type="match status" value="1"/>
</dbReference>
<dbReference type="GO" id="GO:0016301">
    <property type="term" value="F:kinase activity"/>
    <property type="evidence" value="ECO:0007669"/>
    <property type="project" value="UniProtKB-KW"/>
</dbReference>
<dbReference type="SUPFAM" id="SSF82549">
    <property type="entry name" value="DAK1/DegV-like"/>
    <property type="match status" value="1"/>
</dbReference>
<reference evidence="3" key="1">
    <citation type="submission" date="2023-07" db="EMBL/GenBank/DDBJ databases">
        <title>Whole genome shotgun sequence of Streptomyces achromogenes subsp. rubradiris NBRC 14000.</title>
        <authorList>
            <person name="Komaki H."/>
            <person name="Tamura T."/>
        </authorList>
    </citation>
    <scope>NUCLEOTIDE SEQUENCE [LARGE SCALE GENOMIC DNA]</scope>
    <source>
        <strain evidence="3">NBRC 14000</strain>
    </source>
</reference>
<organism evidence="2 3">
    <name type="scientific">Streptomyces rubradiris</name>
    <name type="common">Streptomyces achromogenes subsp. rubradiris</name>
    <dbReference type="NCBI Taxonomy" id="285531"/>
    <lineage>
        <taxon>Bacteria</taxon>
        <taxon>Bacillati</taxon>
        <taxon>Actinomycetota</taxon>
        <taxon>Actinomycetes</taxon>
        <taxon>Kitasatosporales</taxon>
        <taxon>Streptomycetaceae</taxon>
        <taxon>Streptomyces</taxon>
    </lineage>
</organism>
<dbReference type="Gene3D" id="3.40.50.10440">
    <property type="entry name" value="Dihydroxyacetone kinase, domain 1"/>
    <property type="match status" value="1"/>
</dbReference>
<dbReference type="PANTHER" id="PTHR28629:SF4">
    <property type="entry name" value="TRIOKINASE_FMN CYCLASE"/>
    <property type="match status" value="1"/>
</dbReference>
<dbReference type="Proteomes" id="UP000646738">
    <property type="component" value="Unassembled WGS sequence"/>
</dbReference>
<keyword evidence="2" id="KW-0418">Kinase</keyword>
<keyword evidence="3" id="KW-1185">Reference proteome</keyword>
<gene>
    <name evidence="2" type="ORF">Srubr_22440</name>
</gene>
<feature type="domain" description="DhaK" evidence="1">
    <location>
        <begin position="7"/>
        <end position="329"/>
    </location>
</feature>
<dbReference type="Gene3D" id="3.30.1180.20">
    <property type="entry name" value="Dihydroxyacetone kinase, domain 2"/>
    <property type="match status" value="1"/>
</dbReference>
<protein>
    <submittedName>
        <fullName evidence="2">Dihydroxyacetone kinase subunit DhaK</fullName>
    </submittedName>
</protein>
<dbReference type="PROSITE" id="PS51481">
    <property type="entry name" value="DHAK"/>
    <property type="match status" value="1"/>
</dbReference>
<dbReference type="InterPro" id="IPR050861">
    <property type="entry name" value="Dihydroxyacetone_Kinase"/>
</dbReference>